<accession>A0A9N9UWB7</accession>
<gene>
    <name evidence="1" type="ORF">CBYS24578_00001500</name>
</gene>
<sequence length="78" mass="8325">MLQLVVERLELTQARILSHGSPNRSHAVGVSCTQIVSVIDDNVTGSQVQPRLRSSAKFWCVSASTLASGRLGTTPAPH</sequence>
<evidence type="ECO:0000313" key="2">
    <source>
        <dbReference type="Proteomes" id="UP000754883"/>
    </source>
</evidence>
<dbReference type="EMBL" id="CABFNO020001560">
    <property type="protein sequence ID" value="CAH0001434.1"/>
    <property type="molecule type" value="Genomic_DNA"/>
</dbReference>
<dbReference type="Proteomes" id="UP000754883">
    <property type="component" value="Unassembled WGS sequence"/>
</dbReference>
<evidence type="ECO:0000313" key="1">
    <source>
        <dbReference type="EMBL" id="CAH0001434.1"/>
    </source>
</evidence>
<proteinExistence type="predicted"/>
<name>A0A9N9UWB7_9HYPO</name>
<protein>
    <submittedName>
        <fullName evidence="1">Uncharacterized protein</fullName>
    </submittedName>
</protein>
<dbReference type="AlphaFoldDB" id="A0A9N9UWB7"/>
<keyword evidence="2" id="KW-1185">Reference proteome</keyword>
<organism evidence="1 2">
    <name type="scientific">Clonostachys byssicola</name>
    <dbReference type="NCBI Taxonomy" id="160290"/>
    <lineage>
        <taxon>Eukaryota</taxon>
        <taxon>Fungi</taxon>
        <taxon>Dikarya</taxon>
        <taxon>Ascomycota</taxon>
        <taxon>Pezizomycotina</taxon>
        <taxon>Sordariomycetes</taxon>
        <taxon>Hypocreomycetidae</taxon>
        <taxon>Hypocreales</taxon>
        <taxon>Bionectriaceae</taxon>
        <taxon>Clonostachys</taxon>
    </lineage>
</organism>
<reference evidence="1" key="1">
    <citation type="submission" date="2021-10" db="EMBL/GenBank/DDBJ databases">
        <authorList>
            <person name="Piombo E."/>
        </authorList>
    </citation>
    <scope>NUCLEOTIDE SEQUENCE</scope>
</reference>
<feature type="non-terminal residue" evidence="1">
    <location>
        <position position="78"/>
    </location>
</feature>
<comment type="caution">
    <text evidence="1">The sequence shown here is derived from an EMBL/GenBank/DDBJ whole genome shotgun (WGS) entry which is preliminary data.</text>
</comment>